<organism evidence="3 4">
    <name type="scientific">Nesterenkonia alkaliphila</name>
    <dbReference type="NCBI Taxonomy" id="1463631"/>
    <lineage>
        <taxon>Bacteria</taxon>
        <taxon>Bacillati</taxon>
        <taxon>Actinomycetota</taxon>
        <taxon>Actinomycetes</taxon>
        <taxon>Micrococcales</taxon>
        <taxon>Micrococcaceae</taxon>
        <taxon>Nesterenkonia</taxon>
    </lineage>
</organism>
<feature type="compositionally biased region" description="Low complexity" evidence="1">
    <location>
        <begin position="50"/>
        <end position="61"/>
    </location>
</feature>
<proteinExistence type="predicted"/>
<keyword evidence="2" id="KW-0472">Membrane</keyword>
<evidence type="ECO:0000256" key="1">
    <source>
        <dbReference type="SAM" id="MobiDB-lite"/>
    </source>
</evidence>
<dbReference type="AlphaFoldDB" id="A0A7K1UEF0"/>
<dbReference type="RefSeq" id="WP_157320359.1">
    <property type="nucleotide sequence ID" value="NZ_BMFX01000018.1"/>
</dbReference>
<comment type="caution">
    <text evidence="3">The sequence shown here is derived from an EMBL/GenBank/DDBJ whole genome shotgun (WGS) entry which is preliminary data.</text>
</comment>
<feature type="compositionally biased region" description="Polar residues" evidence="1">
    <location>
        <begin position="342"/>
        <end position="362"/>
    </location>
</feature>
<reference evidence="3 4" key="1">
    <citation type="submission" date="2019-12" db="EMBL/GenBank/DDBJ databases">
        <title>Nesterenkonia muleiensis sp. nov., a novel actinobacterium isolated from sap of Populus euphratica.</title>
        <authorList>
            <person name="Wang R."/>
        </authorList>
    </citation>
    <scope>NUCLEOTIDE SEQUENCE [LARGE SCALE GENOMIC DNA]</scope>
    <source>
        <strain evidence="3 4">F10</strain>
    </source>
</reference>
<accession>A0A7K1UEF0</accession>
<evidence type="ECO:0000313" key="3">
    <source>
        <dbReference type="EMBL" id="MVT24860.1"/>
    </source>
</evidence>
<feature type="region of interest" description="Disordered" evidence="1">
    <location>
        <begin position="50"/>
        <end position="117"/>
    </location>
</feature>
<feature type="compositionally biased region" description="Polar residues" evidence="1">
    <location>
        <begin position="92"/>
        <end position="102"/>
    </location>
</feature>
<dbReference type="OrthoDB" id="4963798at2"/>
<keyword evidence="4" id="KW-1185">Reference proteome</keyword>
<dbReference type="Proteomes" id="UP000460157">
    <property type="component" value="Unassembled WGS sequence"/>
</dbReference>
<keyword evidence="2" id="KW-0812">Transmembrane</keyword>
<feature type="compositionally biased region" description="Basic residues" evidence="1">
    <location>
        <begin position="62"/>
        <end position="75"/>
    </location>
</feature>
<sequence>MMLGLRLTPAGIIEMIPSLPIHSSVLIPLVAGLFLAALVLRAQRLPRQQLPQNPGLTTRQARAARRYVQRSRTRRAAPPAAEHTETRGAQMTARNDVNNDGSRSSREKTGARIESSEAIEGVSAGGANAASTSAGFTIHWGRTLLALVGALALLGMLGTGLLAPFTAAVTWAAPALCAAVLVLSLISLQVTAAARRRSKRRARVEQAMAEAMNASPEVAAEVAQRQRSAAAAAAGLGIEPARPGQLFDALSAAGGKGGPDSLINHDADGLPDSAERLFGDKKPTADPVFFDQSAAEPWELREVPAAKYMVAEKAERPEPEELEQPEPAPASSVKLKQPAAASPQQPSEQTGEQTTAKQQLNLDSVLARRRA</sequence>
<feature type="transmembrane region" description="Helical" evidence="2">
    <location>
        <begin position="20"/>
        <end position="40"/>
    </location>
</feature>
<dbReference type="EMBL" id="WRPM01000005">
    <property type="protein sequence ID" value="MVT24860.1"/>
    <property type="molecule type" value="Genomic_DNA"/>
</dbReference>
<protein>
    <submittedName>
        <fullName evidence="3">Uncharacterized protein</fullName>
    </submittedName>
</protein>
<name>A0A7K1UEF0_9MICC</name>
<gene>
    <name evidence="3" type="ORF">GNZ21_00530</name>
</gene>
<feature type="region of interest" description="Disordered" evidence="1">
    <location>
        <begin position="311"/>
        <end position="371"/>
    </location>
</feature>
<feature type="region of interest" description="Disordered" evidence="1">
    <location>
        <begin position="258"/>
        <end position="285"/>
    </location>
</feature>
<feature type="compositionally biased region" description="Basic and acidic residues" evidence="1">
    <location>
        <begin position="103"/>
        <end position="115"/>
    </location>
</feature>
<feature type="transmembrane region" description="Helical" evidence="2">
    <location>
        <begin position="144"/>
        <end position="165"/>
    </location>
</feature>
<feature type="transmembrane region" description="Helical" evidence="2">
    <location>
        <begin position="171"/>
        <end position="194"/>
    </location>
</feature>
<keyword evidence="2" id="KW-1133">Transmembrane helix</keyword>
<evidence type="ECO:0000256" key="2">
    <source>
        <dbReference type="SAM" id="Phobius"/>
    </source>
</evidence>
<evidence type="ECO:0000313" key="4">
    <source>
        <dbReference type="Proteomes" id="UP000460157"/>
    </source>
</evidence>
<feature type="compositionally biased region" description="Basic and acidic residues" evidence="1">
    <location>
        <begin position="263"/>
        <end position="284"/>
    </location>
</feature>